<dbReference type="Gene3D" id="1.10.418.30">
    <property type="entry name" value="Ncd80 complex, Ncd80 subunit"/>
    <property type="match status" value="1"/>
</dbReference>
<accession>A0A9Q0FZA5</accession>
<evidence type="ECO:0000256" key="9">
    <source>
        <dbReference type="SAM" id="Coils"/>
    </source>
</evidence>
<keyword evidence="7 8" id="KW-0137">Centromere</keyword>
<reference evidence="12" key="1">
    <citation type="submission" date="2022-02" db="EMBL/GenBank/DDBJ databases">
        <authorList>
            <person name="Henning P.M."/>
            <person name="McCubbin A.G."/>
            <person name="Shore J.S."/>
        </authorList>
    </citation>
    <scope>NUCLEOTIDE SEQUENCE</scope>
    <source>
        <strain evidence="12">F60SS</strain>
        <tissue evidence="12">Leaves</tissue>
    </source>
</reference>
<dbReference type="InterPro" id="IPR038273">
    <property type="entry name" value="Ndc80_sf"/>
</dbReference>
<dbReference type="OrthoDB" id="7459479at2759"/>
<comment type="caution">
    <text evidence="12">The sequence shown here is derived from an EMBL/GenBank/DDBJ whole genome shotgun (WGS) entry which is preliminary data.</text>
</comment>
<proteinExistence type="inferred from homology"/>
<dbReference type="GO" id="GO:0051315">
    <property type="term" value="P:attachment of mitotic spindle microtubules to kinetochore"/>
    <property type="evidence" value="ECO:0007669"/>
    <property type="project" value="UniProtKB-UniRule"/>
</dbReference>
<comment type="similarity">
    <text evidence="1 8">Belongs to the NDC80/HEC1 family.</text>
</comment>
<feature type="compositionally biased region" description="Basic residues" evidence="10">
    <location>
        <begin position="1"/>
        <end position="10"/>
    </location>
</feature>
<keyword evidence="2 8" id="KW-0158">Chromosome</keyword>
<keyword evidence="5 9" id="KW-0175">Coiled coil</keyword>
<feature type="coiled-coil region" evidence="9">
    <location>
        <begin position="208"/>
        <end position="346"/>
    </location>
</feature>
<evidence type="ECO:0000256" key="8">
    <source>
        <dbReference type="RuleBase" id="RU368072"/>
    </source>
</evidence>
<sequence>MKGVNRRRPAKSSIPQPTPDHLSLHHQNRLNTSRDSDASFASSRPSSVGIGRPGSSAADLYTDRSYQAAAIRSINAYLSAHASNLSLRSHPVSSSKDITETLGFLLHQVEFFPVTKLEDDLFFFLKSLGCPYKLNKSTLRASNTPHNWPLYLAVIHWLVQIAMYMEELEGGTRDTVEGNSMFVYSGKSYVSYIEGDDDKVEQMDSEFMEKLEREKGILLESSQVLEETLREAEAKAEELRTGPSDREKLEQEKSVLEEDVKKFDAIIGEINQWIEEKEKAVENTQKEIVVKVEEKKRIQEENEELRKRVEEQSFNARDAERMKRELQAVERDIGEAEAARNAWEEKVWDLDAPIGHKYKEIEALAMDCNNAARRLKLGDGFQYALSANGSSPAEVMGIDYKSVIKPGLESFTDDLKKSSVEKLEELILLRQLSSELSTKIEEKRNRIAILESHIQEMEAQLNLLRKEKEAHILRCAAEAKKTMEDVEMEADNMDNLERQAAEVLEVSKVKLQEAIKQSEEEIAMYGHKLFAVVDSVARFKEQTASRISGFTSKLGKIAGDVSEIYKGSLTAQFGVNIDVHH</sequence>
<dbReference type="InterPro" id="IPR055260">
    <property type="entry name" value="Ndc80_CH"/>
</dbReference>
<evidence type="ECO:0000256" key="2">
    <source>
        <dbReference type="ARBA" id="ARBA00022454"/>
    </source>
</evidence>
<evidence type="ECO:0000259" key="11">
    <source>
        <dbReference type="Pfam" id="PF03801"/>
    </source>
</evidence>
<evidence type="ECO:0000256" key="3">
    <source>
        <dbReference type="ARBA" id="ARBA00022618"/>
    </source>
</evidence>
<feature type="coiled-coil region" evidence="9">
    <location>
        <begin position="440"/>
        <end position="528"/>
    </location>
</feature>
<dbReference type="AlphaFoldDB" id="A0A9Q0FZA5"/>
<keyword evidence="6 8" id="KW-0131">Cell cycle</keyword>
<keyword evidence="8" id="KW-0539">Nucleus</keyword>
<name>A0A9Q0FZA5_9ROSI</name>
<dbReference type="Proteomes" id="UP001141552">
    <property type="component" value="Unassembled WGS sequence"/>
</dbReference>
<feature type="compositionally biased region" description="Low complexity" evidence="10">
    <location>
        <begin position="38"/>
        <end position="47"/>
    </location>
</feature>
<comment type="subunit">
    <text evidence="8">Component of the NDC80 complex.</text>
</comment>
<dbReference type="PANTHER" id="PTHR46681">
    <property type="entry name" value="KINETOCHORE PROTEIN NDC80 HOMOLOG"/>
    <property type="match status" value="1"/>
</dbReference>
<comment type="function">
    <text evidence="8">Acts as a component of the essential kinetochore-associated NDC80 complex, which is required for chromosome segregation and spindle checkpoint activity.</text>
</comment>
<dbReference type="Pfam" id="PF03801">
    <property type="entry name" value="Ndc80_HEC"/>
    <property type="match status" value="1"/>
</dbReference>
<keyword evidence="13" id="KW-1185">Reference proteome</keyword>
<organism evidence="12 13">
    <name type="scientific">Turnera subulata</name>
    <dbReference type="NCBI Taxonomy" id="218843"/>
    <lineage>
        <taxon>Eukaryota</taxon>
        <taxon>Viridiplantae</taxon>
        <taxon>Streptophyta</taxon>
        <taxon>Embryophyta</taxon>
        <taxon>Tracheophyta</taxon>
        <taxon>Spermatophyta</taxon>
        <taxon>Magnoliopsida</taxon>
        <taxon>eudicotyledons</taxon>
        <taxon>Gunneridae</taxon>
        <taxon>Pentapetalae</taxon>
        <taxon>rosids</taxon>
        <taxon>fabids</taxon>
        <taxon>Malpighiales</taxon>
        <taxon>Passifloraceae</taxon>
        <taxon>Turnera</taxon>
    </lineage>
</organism>
<protein>
    <recommendedName>
        <fullName evidence="8">Kinetochore protein NDC80</fullName>
    </recommendedName>
</protein>
<dbReference type="GO" id="GO:0031262">
    <property type="term" value="C:Ndc80 complex"/>
    <property type="evidence" value="ECO:0007669"/>
    <property type="project" value="UniProtKB-UniRule"/>
</dbReference>
<evidence type="ECO:0000256" key="10">
    <source>
        <dbReference type="SAM" id="MobiDB-lite"/>
    </source>
</evidence>
<evidence type="ECO:0000313" key="13">
    <source>
        <dbReference type="Proteomes" id="UP001141552"/>
    </source>
</evidence>
<feature type="domain" description="Kinetochore protein Ndc80 CH" evidence="11">
    <location>
        <begin position="61"/>
        <end position="167"/>
    </location>
</feature>
<dbReference type="EMBL" id="JAKUCV010002995">
    <property type="protein sequence ID" value="KAJ4840663.1"/>
    <property type="molecule type" value="Genomic_DNA"/>
</dbReference>
<reference evidence="12" key="2">
    <citation type="journal article" date="2023" name="Plants (Basel)">
        <title>Annotation of the Turnera subulata (Passifloraceae) Draft Genome Reveals the S-Locus Evolved after the Divergence of Turneroideae from Passifloroideae in a Stepwise Manner.</title>
        <authorList>
            <person name="Henning P.M."/>
            <person name="Roalson E.H."/>
            <person name="Mir W."/>
            <person name="McCubbin A.G."/>
            <person name="Shore J.S."/>
        </authorList>
    </citation>
    <scope>NUCLEOTIDE SEQUENCE</scope>
    <source>
        <strain evidence="12">F60SS</strain>
    </source>
</reference>
<keyword evidence="8" id="KW-0995">Kinetochore</keyword>
<dbReference type="GO" id="GO:0051301">
    <property type="term" value="P:cell division"/>
    <property type="evidence" value="ECO:0007669"/>
    <property type="project" value="UniProtKB-UniRule"/>
</dbReference>
<dbReference type="PANTHER" id="PTHR46681:SF1">
    <property type="entry name" value="KINETOCHORE PROTEIN NDC80 HOMOLOG"/>
    <property type="match status" value="1"/>
</dbReference>
<keyword evidence="3 8" id="KW-0132">Cell division</keyword>
<evidence type="ECO:0000256" key="4">
    <source>
        <dbReference type="ARBA" id="ARBA00022776"/>
    </source>
</evidence>
<evidence type="ECO:0000256" key="6">
    <source>
        <dbReference type="ARBA" id="ARBA00023306"/>
    </source>
</evidence>
<feature type="region of interest" description="Disordered" evidence="10">
    <location>
        <begin position="1"/>
        <end position="54"/>
    </location>
</feature>
<evidence type="ECO:0000256" key="1">
    <source>
        <dbReference type="ARBA" id="ARBA00007050"/>
    </source>
</evidence>
<evidence type="ECO:0000313" key="12">
    <source>
        <dbReference type="EMBL" id="KAJ4840663.1"/>
    </source>
</evidence>
<dbReference type="InterPro" id="IPR055307">
    <property type="entry name" value="NDC80_plants"/>
</dbReference>
<evidence type="ECO:0000256" key="7">
    <source>
        <dbReference type="ARBA" id="ARBA00023328"/>
    </source>
</evidence>
<dbReference type="GO" id="GO:0005634">
    <property type="term" value="C:nucleus"/>
    <property type="evidence" value="ECO:0007669"/>
    <property type="project" value="UniProtKB-SubCell"/>
</dbReference>
<keyword evidence="4 8" id="KW-0498">Mitosis</keyword>
<gene>
    <name evidence="12" type="ORF">Tsubulata_022572</name>
</gene>
<evidence type="ECO:0000256" key="5">
    <source>
        <dbReference type="ARBA" id="ARBA00023054"/>
    </source>
</evidence>
<comment type="subcellular location">
    <subcellularLocation>
        <location evidence="8">Chromosome</location>
        <location evidence="8">Centromere</location>
        <location evidence="8">Kinetochore</location>
    </subcellularLocation>
    <subcellularLocation>
        <location evidence="8">Nucleus</location>
    </subcellularLocation>
</comment>